<evidence type="ECO:0000313" key="3">
    <source>
        <dbReference type="Proteomes" id="UP000325187"/>
    </source>
</evidence>
<keyword evidence="3" id="KW-1185">Reference proteome</keyword>
<evidence type="ECO:0000256" key="1">
    <source>
        <dbReference type="SAM" id="Phobius"/>
    </source>
</evidence>
<comment type="caution">
    <text evidence="2">The sequence shown here is derived from an EMBL/GenBank/DDBJ whole genome shotgun (WGS) entry which is preliminary data.</text>
</comment>
<evidence type="ECO:0000313" key="2">
    <source>
        <dbReference type="EMBL" id="GER02317.1"/>
    </source>
</evidence>
<keyword evidence="1" id="KW-0472">Membrane</keyword>
<accession>A0A5A7N2T8</accession>
<keyword evidence="1" id="KW-1133">Transmembrane helix</keyword>
<reference evidence="2 3" key="1">
    <citation type="submission" date="2019-09" db="EMBL/GenBank/DDBJ databases">
        <title>NBRP : Genome information of microbial organism related human and environment.</title>
        <authorList>
            <person name="Hattori M."/>
            <person name="Oshima K."/>
            <person name="Inaba H."/>
            <person name="Suda W."/>
            <person name="Sakamoto M."/>
            <person name="Iino T."/>
            <person name="Kitahara M."/>
            <person name="Oshida Y."/>
            <person name="Iida T."/>
            <person name="Kudo T."/>
            <person name="Itoh T."/>
            <person name="Ohkuma M."/>
        </authorList>
    </citation>
    <scope>NUCLEOTIDE SEQUENCE [LARGE SCALE GENOMIC DNA]</scope>
    <source>
        <strain evidence="2 3">Mie-1</strain>
    </source>
</reference>
<gene>
    <name evidence="2" type="ORF">JCM17845_29400</name>
</gene>
<keyword evidence="1" id="KW-0812">Transmembrane</keyword>
<protein>
    <submittedName>
        <fullName evidence="2">Uncharacterized protein</fullName>
    </submittedName>
</protein>
<feature type="transmembrane region" description="Helical" evidence="1">
    <location>
        <begin position="49"/>
        <end position="68"/>
    </location>
</feature>
<sequence>MDRVLTIFIYAWSGLFVLANLLGIIGQFYLHGFSGGLTYIQEIYSPFNVINYVVSIVVLSPAFGAYYWREKRRARSA</sequence>
<feature type="transmembrane region" description="Helical" evidence="1">
    <location>
        <begin position="7"/>
        <end position="29"/>
    </location>
</feature>
<dbReference type="AlphaFoldDB" id="A0A5A7N2T8"/>
<organism evidence="2 3">
    <name type="scientific">Iodidimonas gelatinilytica</name>
    <dbReference type="NCBI Taxonomy" id="1236966"/>
    <lineage>
        <taxon>Bacteria</taxon>
        <taxon>Pseudomonadati</taxon>
        <taxon>Pseudomonadota</taxon>
        <taxon>Alphaproteobacteria</taxon>
        <taxon>Iodidimonadales</taxon>
        <taxon>Iodidimonadaceae</taxon>
        <taxon>Iodidimonas</taxon>
    </lineage>
</organism>
<proteinExistence type="predicted"/>
<dbReference type="EMBL" id="BKCM01000040">
    <property type="protein sequence ID" value="GER02317.1"/>
    <property type="molecule type" value="Genomic_DNA"/>
</dbReference>
<name>A0A5A7N2T8_9PROT</name>
<dbReference type="Proteomes" id="UP000325187">
    <property type="component" value="Unassembled WGS sequence"/>
</dbReference>